<comment type="caution">
    <text evidence="1">The sequence shown here is derived from an EMBL/GenBank/DDBJ whole genome shotgun (WGS) entry which is preliminary data.</text>
</comment>
<proteinExistence type="predicted"/>
<keyword evidence="2" id="KW-1185">Reference proteome</keyword>
<dbReference type="EMBL" id="VSRR010042476">
    <property type="protein sequence ID" value="MPC76055.1"/>
    <property type="molecule type" value="Genomic_DNA"/>
</dbReference>
<sequence>MTVASQITTGVRGRGRQGSLVYNHGCGRSTIRYFSSIK</sequence>
<protein>
    <submittedName>
        <fullName evidence="1">Uncharacterized protein</fullName>
    </submittedName>
</protein>
<organism evidence="1 2">
    <name type="scientific">Portunus trituberculatus</name>
    <name type="common">Swimming crab</name>
    <name type="synonym">Neptunus trituberculatus</name>
    <dbReference type="NCBI Taxonomy" id="210409"/>
    <lineage>
        <taxon>Eukaryota</taxon>
        <taxon>Metazoa</taxon>
        <taxon>Ecdysozoa</taxon>
        <taxon>Arthropoda</taxon>
        <taxon>Crustacea</taxon>
        <taxon>Multicrustacea</taxon>
        <taxon>Malacostraca</taxon>
        <taxon>Eumalacostraca</taxon>
        <taxon>Eucarida</taxon>
        <taxon>Decapoda</taxon>
        <taxon>Pleocyemata</taxon>
        <taxon>Brachyura</taxon>
        <taxon>Eubrachyura</taxon>
        <taxon>Portunoidea</taxon>
        <taxon>Portunidae</taxon>
        <taxon>Portuninae</taxon>
        <taxon>Portunus</taxon>
    </lineage>
</organism>
<dbReference type="Proteomes" id="UP000324222">
    <property type="component" value="Unassembled WGS sequence"/>
</dbReference>
<accession>A0A5B7I1M2</accession>
<name>A0A5B7I1M2_PORTR</name>
<reference evidence="1 2" key="1">
    <citation type="submission" date="2019-05" db="EMBL/GenBank/DDBJ databases">
        <title>Another draft genome of Portunus trituberculatus and its Hox gene families provides insights of decapod evolution.</title>
        <authorList>
            <person name="Jeong J.-H."/>
            <person name="Song I."/>
            <person name="Kim S."/>
            <person name="Choi T."/>
            <person name="Kim D."/>
            <person name="Ryu S."/>
            <person name="Kim W."/>
        </authorList>
    </citation>
    <scope>NUCLEOTIDE SEQUENCE [LARGE SCALE GENOMIC DNA]</scope>
    <source>
        <tissue evidence="1">Muscle</tissue>
    </source>
</reference>
<dbReference type="AlphaFoldDB" id="A0A5B7I1M2"/>
<evidence type="ECO:0000313" key="2">
    <source>
        <dbReference type="Proteomes" id="UP000324222"/>
    </source>
</evidence>
<evidence type="ECO:0000313" key="1">
    <source>
        <dbReference type="EMBL" id="MPC76055.1"/>
    </source>
</evidence>
<gene>
    <name evidence="1" type="ORF">E2C01_070456</name>
</gene>